<evidence type="ECO:0000256" key="1">
    <source>
        <dbReference type="ARBA" id="ARBA00022485"/>
    </source>
</evidence>
<evidence type="ECO:0000256" key="3">
    <source>
        <dbReference type="ARBA" id="ARBA00022723"/>
    </source>
</evidence>
<dbReference type="Pfam" id="PF04055">
    <property type="entry name" value="Radical_SAM"/>
    <property type="match status" value="1"/>
</dbReference>
<dbReference type="OrthoDB" id="9778883at2"/>
<evidence type="ECO:0000256" key="6">
    <source>
        <dbReference type="PIRSR" id="PIRSR004869-50"/>
    </source>
</evidence>
<dbReference type="SFLD" id="SFLDS00029">
    <property type="entry name" value="Radical_SAM"/>
    <property type="match status" value="1"/>
</dbReference>
<keyword evidence="4 6" id="KW-0408">Iron</keyword>
<dbReference type="RefSeq" id="WP_020887093.1">
    <property type="nucleotide sequence ID" value="NZ_ATHI01000026.1"/>
</dbReference>
<dbReference type="InterPro" id="IPR034457">
    <property type="entry name" value="Organic_radical-activating"/>
</dbReference>
<sequence>MHEALLWKPLSKDRVHCELCSHFCVIEPDSRGKCGVRVNKNGKLYTLVFDRVAAMNLDPIEKKPLYHFLPGTTSFSIGTMGCNLECGFCQNWSLSQSPKTGQPIQGQHVSPEDIVRAARETGAASISYTYSEPTIFFELVQATARLAAQAGLANVLVSNGFMSGRCLEELAPLVQAANIDLKAFSERFYQEVCGARLAPVLENLKTIRSLGWHLEVTTLVIPDLNDSKEELSAIAGFIAKELGAHTPWHVSRFHPTYRLTDRGPTPVESLERARAAGIAAGLEHIYVGNVPGREDNATVCPSCGCACVTRDGFTVLRNRLKDGRCPQCGGEVSGVWSRAT</sequence>
<comment type="cofactor">
    <cofactor evidence="6">
        <name>[4Fe-4S] cluster</name>
        <dbReference type="ChEBI" id="CHEBI:49883"/>
    </cofactor>
    <text evidence="6">Binds 1 [4Fe-4S] cluster. The cluster is coordinated with 3 cysteines and an exchangeable S-adenosyl-L-methionine.</text>
</comment>
<dbReference type="GO" id="GO:0003824">
    <property type="term" value="F:catalytic activity"/>
    <property type="evidence" value="ECO:0007669"/>
    <property type="project" value="InterPro"/>
</dbReference>
<dbReference type="PIRSF" id="PIRSF004869">
    <property type="entry name" value="PflX_prd"/>
    <property type="match status" value="1"/>
</dbReference>
<gene>
    <name evidence="8" type="ORF">dsat_0399</name>
</gene>
<dbReference type="SUPFAM" id="SSF102114">
    <property type="entry name" value="Radical SAM enzymes"/>
    <property type="match status" value="1"/>
</dbReference>
<dbReference type="Gene3D" id="3.20.20.70">
    <property type="entry name" value="Aldolase class I"/>
    <property type="match status" value="1"/>
</dbReference>
<keyword evidence="1" id="KW-0004">4Fe-4S</keyword>
<dbReference type="InterPro" id="IPR027596">
    <property type="entry name" value="AmmeMemoSam_rS"/>
</dbReference>
<comment type="caution">
    <text evidence="8">The sequence shown here is derived from an EMBL/GenBank/DDBJ whole genome shotgun (WGS) entry which is preliminary data.</text>
</comment>
<evidence type="ECO:0000256" key="2">
    <source>
        <dbReference type="ARBA" id="ARBA00022691"/>
    </source>
</evidence>
<dbReference type="STRING" id="1121439.dsat_0399"/>
<evidence type="ECO:0000313" key="9">
    <source>
        <dbReference type="Proteomes" id="UP000014975"/>
    </source>
</evidence>
<dbReference type="InterPro" id="IPR013785">
    <property type="entry name" value="Aldolase_TIM"/>
</dbReference>
<keyword evidence="2 6" id="KW-0949">S-adenosyl-L-methionine</keyword>
<feature type="binding site" evidence="6">
    <location>
        <position position="89"/>
    </location>
    <ligand>
        <name>[4Fe-4S] cluster</name>
        <dbReference type="ChEBI" id="CHEBI:49883"/>
        <note>4Fe-4S-S-AdoMet</note>
    </ligand>
</feature>
<keyword evidence="5 6" id="KW-0411">Iron-sulfur</keyword>
<name>S7UKW2_9BACT</name>
<dbReference type="NCBIfam" id="TIGR04337">
    <property type="entry name" value="AmmeMemoSam_rS"/>
    <property type="match status" value="1"/>
</dbReference>
<evidence type="ECO:0000259" key="7">
    <source>
        <dbReference type="PROSITE" id="PS51918"/>
    </source>
</evidence>
<evidence type="ECO:0000256" key="4">
    <source>
        <dbReference type="ARBA" id="ARBA00023004"/>
    </source>
</evidence>
<protein>
    <submittedName>
        <fullName evidence="8">Radical SAM domain protein</fullName>
    </submittedName>
</protein>
<dbReference type="CDD" id="cd01335">
    <property type="entry name" value="Radical_SAM"/>
    <property type="match status" value="1"/>
</dbReference>
<dbReference type="Proteomes" id="UP000014975">
    <property type="component" value="Unassembled WGS sequence"/>
</dbReference>
<evidence type="ECO:0000313" key="8">
    <source>
        <dbReference type="EMBL" id="EPR32958.1"/>
    </source>
</evidence>
<dbReference type="eggNOG" id="COG1180">
    <property type="taxonomic scope" value="Bacteria"/>
</dbReference>
<keyword evidence="3 6" id="KW-0479">Metal-binding</keyword>
<dbReference type="SMART" id="SM00729">
    <property type="entry name" value="Elp3"/>
    <property type="match status" value="1"/>
</dbReference>
<keyword evidence="9" id="KW-1185">Reference proteome</keyword>
<dbReference type="GO" id="GO:0046872">
    <property type="term" value="F:metal ion binding"/>
    <property type="evidence" value="ECO:0007669"/>
    <property type="project" value="UniProtKB-KW"/>
</dbReference>
<dbReference type="InterPro" id="IPR007197">
    <property type="entry name" value="rSAM"/>
</dbReference>
<reference evidence="8 9" key="1">
    <citation type="journal article" date="2013" name="Genome Announc.">
        <title>Draft genome sequences for three mercury-methylating, sulfate-reducing bacteria.</title>
        <authorList>
            <person name="Brown S.D."/>
            <person name="Hurt R.A.Jr."/>
            <person name="Gilmour C.C."/>
            <person name="Elias D.A."/>
        </authorList>
    </citation>
    <scope>NUCLEOTIDE SEQUENCE [LARGE SCALE GENOMIC DNA]</scope>
    <source>
        <strain evidence="8 9">DSM 16529</strain>
    </source>
</reference>
<dbReference type="PANTHER" id="PTHR30352:SF5">
    <property type="entry name" value="PYRUVATE FORMATE-LYASE 1-ACTIVATING ENZYME"/>
    <property type="match status" value="1"/>
</dbReference>
<dbReference type="PATRIC" id="fig|1121439.3.peg.1750"/>
<feature type="binding site" evidence="6">
    <location>
        <position position="86"/>
    </location>
    <ligand>
        <name>[4Fe-4S] cluster</name>
        <dbReference type="ChEBI" id="CHEBI:49883"/>
        <note>4Fe-4S-S-AdoMet</note>
    </ligand>
</feature>
<dbReference type="GO" id="GO:0051539">
    <property type="term" value="F:4 iron, 4 sulfur cluster binding"/>
    <property type="evidence" value="ECO:0007669"/>
    <property type="project" value="UniProtKB-KW"/>
</dbReference>
<dbReference type="AlphaFoldDB" id="S7UKW2"/>
<feature type="domain" description="Radical SAM core" evidence="7">
    <location>
        <begin position="67"/>
        <end position="283"/>
    </location>
</feature>
<accession>S7UKW2</accession>
<dbReference type="PANTHER" id="PTHR30352">
    <property type="entry name" value="PYRUVATE FORMATE-LYASE-ACTIVATING ENZYME"/>
    <property type="match status" value="1"/>
</dbReference>
<organism evidence="8 9">
    <name type="scientific">Alkalidesulfovibrio alkalitolerans DSM 16529</name>
    <dbReference type="NCBI Taxonomy" id="1121439"/>
    <lineage>
        <taxon>Bacteria</taxon>
        <taxon>Pseudomonadati</taxon>
        <taxon>Thermodesulfobacteriota</taxon>
        <taxon>Desulfovibrionia</taxon>
        <taxon>Desulfovibrionales</taxon>
        <taxon>Desulfovibrionaceae</taxon>
        <taxon>Alkalidesulfovibrio</taxon>
    </lineage>
</organism>
<feature type="binding site" evidence="6">
    <location>
        <position position="82"/>
    </location>
    <ligand>
        <name>[4Fe-4S] cluster</name>
        <dbReference type="ChEBI" id="CHEBI:49883"/>
        <note>4Fe-4S-S-AdoMet</note>
    </ligand>
</feature>
<dbReference type="EMBL" id="ATHI01000026">
    <property type="protein sequence ID" value="EPR32958.1"/>
    <property type="molecule type" value="Genomic_DNA"/>
</dbReference>
<evidence type="ECO:0000256" key="5">
    <source>
        <dbReference type="ARBA" id="ARBA00023014"/>
    </source>
</evidence>
<dbReference type="PROSITE" id="PS51918">
    <property type="entry name" value="RADICAL_SAM"/>
    <property type="match status" value="1"/>
</dbReference>
<dbReference type="InterPro" id="IPR058240">
    <property type="entry name" value="rSAM_sf"/>
</dbReference>
<dbReference type="SFLD" id="SFLDG01101">
    <property type="entry name" value="Uncharacterised_Radical_SAM_Su"/>
    <property type="match status" value="1"/>
</dbReference>
<proteinExistence type="predicted"/>
<dbReference type="InterPro" id="IPR016431">
    <property type="entry name" value="Pyrv-formate_lyase-activ_prd"/>
</dbReference>
<dbReference type="InterPro" id="IPR006638">
    <property type="entry name" value="Elp3/MiaA/NifB-like_rSAM"/>
</dbReference>